<protein>
    <recommendedName>
        <fullName evidence="15">G-protein coupled receptors family 2 profile 2 domain-containing protein</fullName>
    </recommendedName>
</protein>
<evidence type="ECO:0000259" key="11">
    <source>
        <dbReference type="PROSITE" id="PS50227"/>
    </source>
</evidence>
<keyword evidence="8" id="KW-0675">Receptor</keyword>
<keyword evidence="4 10" id="KW-0812">Transmembrane</keyword>
<dbReference type="InterPro" id="IPR050332">
    <property type="entry name" value="GPCR_2"/>
</dbReference>
<evidence type="ECO:0000256" key="4">
    <source>
        <dbReference type="ARBA" id="ARBA00022692"/>
    </source>
</evidence>
<dbReference type="SUPFAM" id="SSF111418">
    <property type="entry name" value="Hormone receptor domain"/>
    <property type="match status" value="1"/>
</dbReference>
<keyword evidence="5 10" id="KW-1133">Transmembrane helix</keyword>
<keyword evidence="7 10" id="KW-0472">Membrane</keyword>
<dbReference type="InterPro" id="IPR036445">
    <property type="entry name" value="GPCR_2_extracell_dom_sf"/>
</dbReference>
<feature type="transmembrane region" description="Helical" evidence="10">
    <location>
        <begin position="264"/>
        <end position="286"/>
    </location>
</feature>
<evidence type="ECO:0000313" key="14">
    <source>
        <dbReference type="Proteomes" id="UP000015104"/>
    </source>
</evidence>
<keyword evidence="9" id="KW-0807">Transducer</keyword>
<reference evidence="14" key="1">
    <citation type="submission" date="2011-08" db="EMBL/GenBank/DDBJ databases">
        <authorList>
            <person name="Rombauts S."/>
        </authorList>
    </citation>
    <scope>NUCLEOTIDE SEQUENCE</scope>
    <source>
        <strain evidence="14">London</strain>
    </source>
</reference>
<proteinExistence type="inferred from homology"/>
<evidence type="ECO:0000256" key="1">
    <source>
        <dbReference type="ARBA" id="ARBA00004651"/>
    </source>
</evidence>
<dbReference type="PROSITE" id="PS50261">
    <property type="entry name" value="G_PROTEIN_RECEP_F2_4"/>
    <property type="match status" value="1"/>
</dbReference>
<dbReference type="EnsemblMetazoa" id="tetur04g08940.1">
    <property type="protein sequence ID" value="tetur04g08940.1"/>
    <property type="gene ID" value="tetur04g08940"/>
</dbReference>
<comment type="similarity">
    <text evidence="2">Belongs to the G-protein coupled receptor 2 family.</text>
</comment>
<evidence type="ECO:0000259" key="12">
    <source>
        <dbReference type="PROSITE" id="PS50261"/>
    </source>
</evidence>
<dbReference type="InterPro" id="IPR000832">
    <property type="entry name" value="GPCR_2_secretin-like"/>
</dbReference>
<evidence type="ECO:0000313" key="13">
    <source>
        <dbReference type="EnsemblMetazoa" id="tetur04g08940.1"/>
    </source>
</evidence>
<dbReference type="Gene3D" id="1.20.1070.10">
    <property type="entry name" value="Rhodopsin 7-helix transmembrane proteins"/>
    <property type="match status" value="1"/>
</dbReference>
<dbReference type="Gene3D" id="4.10.1240.10">
    <property type="entry name" value="GPCR, family 2, extracellular hormone receptor domain"/>
    <property type="match status" value="1"/>
</dbReference>
<feature type="transmembrane region" description="Helical" evidence="10">
    <location>
        <begin position="337"/>
        <end position="360"/>
    </location>
</feature>
<dbReference type="Proteomes" id="UP000015104">
    <property type="component" value="Unassembled WGS sequence"/>
</dbReference>
<evidence type="ECO:0000256" key="6">
    <source>
        <dbReference type="ARBA" id="ARBA00023040"/>
    </source>
</evidence>
<feature type="transmembrane region" description="Helical" evidence="10">
    <location>
        <begin position="189"/>
        <end position="209"/>
    </location>
</feature>
<feature type="domain" description="G-protein coupled receptors family 2 profile 1" evidence="11">
    <location>
        <begin position="12"/>
        <end position="128"/>
    </location>
</feature>
<accession>T1K3J6</accession>
<dbReference type="AlphaFoldDB" id="T1K3J6"/>
<reference evidence="13" key="2">
    <citation type="submission" date="2015-06" db="UniProtKB">
        <authorList>
            <consortium name="EnsemblMetazoa"/>
        </authorList>
    </citation>
    <scope>IDENTIFICATION</scope>
</reference>
<dbReference type="GO" id="GO:0008528">
    <property type="term" value="F:G protein-coupled peptide receptor activity"/>
    <property type="evidence" value="ECO:0007669"/>
    <property type="project" value="TreeGrafter"/>
</dbReference>
<dbReference type="PRINTS" id="PR00249">
    <property type="entry name" value="GPCRSECRETIN"/>
</dbReference>
<name>T1K3J6_TETUR</name>
<dbReference type="InterPro" id="IPR017981">
    <property type="entry name" value="GPCR_2-like_7TM"/>
</dbReference>
<dbReference type="GO" id="GO:0005886">
    <property type="term" value="C:plasma membrane"/>
    <property type="evidence" value="ECO:0007669"/>
    <property type="project" value="UniProtKB-SubCell"/>
</dbReference>
<evidence type="ECO:0000256" key="5">
    <source>
        <dbReference type="ARBA" id="ARBA00022989"/>
    </source>
</evidence>
<keyword evidence="6" id="KW-0297">G-protein coupled receptor</keyword>
<sequence>MSIDTEDVLRQSCLNKHSDKLDNVTFENWCKAVWDGVYCWPPVKANSKIRISCHTIFETSKLEIQSDYIYSDFHIYHQKICLKVHDPLGIKHSDYATFIQPEAFRYCDSTGNWSNGNWTNYTQCLSLLSSFSFPLEFSRLQCFIIHRNLVFALIIHCVSLLIISSSIVFDGQFNFTKENPILCKLVLSLKMYSALASINWMFIEGLLLHSRVTTGIFRKSFPFKLYYAIGWGIPLFIILTWAYIVNKTLHSRCWEGYGDRVTIWIITAPMILALLINSTFLVNIIRILVTQLSRNRSEETNKISRKALKATILLFPLLGITHLLFCFNPKDNKQLEMAYMITNAILQSSQGIFVSFFYCFGNGEVQRAIRCTIKRGYAGRSSTVNSIRNYSARNNVKKSQMKVLTPFQPINAEIQMNSFKPNDISRL</sequence>
<dbReference type="eggNOG" id="KOG4564">
    <property type="taxonomic scope" value="Eukaryota"/>
</dbReference>
<keyword evidence="3" id="KW-1003">Cell membrane</keyword>
<evidence type="ECO:0000256" key="8">
    <source>
        <dbReference type="ARBA" id="ARBA00023170"/>
    </source>
</evidence>
<dbReference type="PROSITE" id="PS50227">
    <property type="entry name" value="G_PROTEIN_RECEP_F2_3"/>
    <property type="match status" value="1"/>
</dbReference>
<dbReference type="InterPro" id="IPR001879">
    <property type="entry name" value="GPCR_2_extracellular_dom"/>
</dbReference>
<feature type="domain" description="G-protein coupled receptors family 2 profile 2" evidence="12">
    <location>
        <begin position="145"/>
        <end position="362"/>
    </location>
</feature>
<organism evidence="13 14">
    <name type="scientific">Tetranychus urticae</name>
    <name type="common">Two-spotted spider mite</name>
    <dbReference type="NCBI Taxonomy" id="32264"/>
    <lineage>
        <taxon>Eukaryota</taxon>
        <taxon>Metazoa</taxon>
        <taxon>Ecdysozoa</taxon>
        <taxon>Arthropoda</taxon>
        <taxon>Chelicerata</taxon>
        <taxon>Arachnida</taxon>
        <taxon>Acari</taxon>
        <taxon>Acariformes</taxon>
        <taxon>Trombidiformes</taxon>
        <taxon>Prostigmata</taxon>
        <taxon>Eleutherengona</taxon>
        <taxon>Raphignathae</taxon>
        <taxon>Tetranychoidea</taxon>
        <taxon>Tetranychidae</taxon>
        <taxon>Tetranychus</taxon>
    </lineage>
</organism>
<keyword evidence="14" id="KW-1185">Reference proteome</keyword>
<dbReference type="PANTHER" id="PTHR45620:SF15">
    <property type="entry name" value="DIURETIC HORMONE 44 RECEPTOR 1-RELATED"/>
    <property type="match status" value="1"/>
</dbReference>
<dbReference type="EMBL" id="CAEY01001382">
    <property type="status" value="NOT_ANNOTATED_CDS"/>
    <property type="molecule type" value="Genomic_DNA"/>
</dbReference>
<dbReference type="Pfam" id="PF00002">
    <property type="entry name" value="7tm_2"/>
    <property type="match status" value="1"/>
</dbReference>
<evidence type="ECO:0008006" key="15">
    <source>
        <dbReference type="Google" id="ProtNLM"/>
    </source>
</evidence>
<dbReference type="SMART" id="SM00008">
    <property type="entry name" value="HormR"/>
    <property type="match status" value="1"/>
</dbReference>
<dbReference type="GO" id="GO:0007166">
    <property type="term" value="P:cell surface receptor signaling pathway"/>
    <property type="evidence" value="ECO:0007669"/>
    <property type="project" value="InterPro"/>
</dbReference>
<dbReference type="GO" id="GO:0007188">
    <property type="term" value="P:adenylate cyclase-modulating G protein-coupled receptor signaling pathway"/>
    <property type="evidence" value="ECO:0007669"/>
    <property type="project" value="TreeGrafter"/>
</dbReference>
<feature type="transmembrane region" description="Helical" evidence="10">
    <location>
        <begin position="225"/>
        <end position="244"/>
    </location>
</feature>
<dbReference type="STRING" id="32264.T1K3J6"/>
<evidence type="ECO:0000256" key="10">
    <source>
        <dbReference type="SAM" id="Phobius"/>
    </source>
</evidence>
<evidence type="ECO:0000256" key="7">
    <source>
        <dbReference type="ARBA" id="ARBA00023136"/>
    </source>
</evidence>
<dbReference type="PANTHER" id="PTHR45620">
    <property type="entry name" value="PDF RECEPTOR-LIKE PROTEIN-RELATED"/>
    <property type="match status" value="1"/>
</dbReference>
<dbReference type="HOGENOM" id="CLU_002753_4_2_1"/>
<feature type="transmembrane region" description="Helical" evidence="10">
    <location>
        <begin position="149"/>
        <end position="169"/>
    </location>
</feature>
<feature type="transmembrane region" description="Helical" evidence="10">
    <location>
        <begin position="307"/>
        <end position="325"/>
    </location>
</feature>
<comment type="subcellular location">
    <subcellularLocation>
        <location evidence="1">Cell membrane</location>
        <topology evidence="1">Multi-pass membrane protein</topology>
    </subcellularLocation>
</comment>
<evidence type="ECO:0000256" key="2">
    <source>
        <dbReference type="ARBA" id="ARBA00005314"/>
    </source>
</evidence>
<evidence type="ECO:0000256" key="3">
    <source>
        <dbReference type="ARBA" id="ARBA00022475"/>
    </source>
</evidence>
<dbReference type="SUPFAM" id="SSF81321">
    <property type="entry name" value="Family A G protein-coupled receptor-like"/>
    <property type="match status" value="1"/>
</dbReference>
<evidence type="ECO:0000256" key="9">
    <source>
        <dbReference type="ARBA" id="ARBA00023224"/>
    </source>
</evidence>